<gene>
    <name evidence="11" type="ordered locus">Celf_2081</name>
</gene>
<evidence type="ECO:0000313" key="12">
    <source>
        <dbReference type="Proteomes" id="UP000008460"/>
    </source>
</evidence>
<reference evidence="11 12" key="1">
    <citation type="submission" date="2011-04" db="EMBL/GenBank/DDBJ databases">
        <title>Complete sequence of Cellulomonas fimi ATCC 484.</title>
        <authorList>
            <consortium name="US DOE Joint Genome Institute"/>
            <person name="Lucas S."/>
            <person name="Han J."/>
            <person name="Lapidus A."/>
            <person name="Cheng J.-F."/>
            <person name="Goodwin L."/>
            <person name="Pitluck S."/>
            <person name="Peters L."/>
            <person name="Chertkov O."/>
            <person name="Detter J.C."/>
            <person name="Han C."/>
            <person name="Tapia R."/>
            <person name="Land M."/>
            <person name="Hauser L."/>
            <person name="Kyrpides N."/>
            <person name="Ivanova N."/>
            <person name="Ovchinnikova G."/>
            <person name="Pagani I."/>
            <person name="Mead D."/>
            <person name="Brumm P."/>
            <person name="Woyke T."/>
        </authorList>
    </citation>
    <scope>NUCLEOTIDE SEQUENCE [LARGE SCALE GENOMIC DNA]</scope>
    <source>
        <strain evidence="12">ATCC 484 / DSM 20113 / JCM 1341 / NBRC 15513 / NCIMB 8980 / NCTC 7547</strain>
    </source>
</reference>
<keyword evidence="8 10" id="KW-0472">Membrane</keyword>
<sequence length="494" mass="50879">MSTSTVTAPSATSPATGAVAPPDAPARPGAAARVATIGLPALTAMVVGSMVGAGVFSLPRQFAAHTGVWGALVAWGVAGLGMLMLALVFQHLAVREPRLDAGVYSYARAGFGPYPGFLSAFGYWASACVGNVTYWILIMSTLGALLPALGDGSTLPALVASSVGVWAFFLLVRRGVREATSVNRVVTIAKVVPILVFVVLCATVLDLDVLAGNLGGGLDAGPLTTQVRGTMLATVFVFLGVEGASVYSRHARRREDVGRATVLGFLGVLAVFASVTLVAYGILPREEIASLAQPSMAGVLEAAVGPWGRVLVSVGLIVSVLGAYLAWSLMAAEVLHVAAKAGDMPRFLARTGRRGVPTPALLLSAVLVQVMLVVTTLSYDSFSFALELTAALSLVPLLLAAAFAVRVGLRTGARGELVVAVLATAYTTLLVVAAGWRFALLSFLVYAPATLLYVRARREQGLRAFRRVDLAVLAVCVAGAIAAVVALATGALTL</sequence>
<evidence type="ECO:0000256" key="9">
    <source>
        <dbReference type="SAM" id="MobiDB-lite"/>
    </source>
</evidence>
<dbReference type="GO" id="GO:0022857">
    <property type="term" value="F:transmembrane transporter activity"/>
    <property type="evidence" value="ECO:0007669"/>
    <property type="project" value="InterPro"/>
</dbReference>
<dbReference type="STRING" id="590998.Celf_2081"/>
<feature type="transmembrane region" description="Helical" evidence="10">
    <location>
        <begin position="185"/>
        <end position="205"/>
    </location>
</feature>
<evidence type="ECO:0000256" key="6">
    <source>
        <dbReference type="ARBA" id="ARBA00022970"/>
    </source>
</evidence>
<feature type="transmembrane region" description="Helical" evidence="10">
    <location>
        <begin position="155"/>
        <end position="173"/>
    </location>
</feature>
<dbReference type="Gene3D" id="1.20.1740.10">
    <property type="entry name" value="Amino acid/polyamine transporter I"/>
    <property type="match status" value="1"/>
</dbReference>
<dbReference type="Pfam" id="PF13520">
    <property type="entry name" value="AA_permease_2"/>
    <property type="match status" value="1"/>
</dbReference>
<comment type="similarity">
    <text evidence="2">Belongs to the amino acid-polyamine-organocation (APC) superfamily. Basic amino acid/polyamine antiporter (APA) (TC 2.A.3.2) family.</text>
</comment>
<evidence type="ECO:0000256" key="5">
    <source>
        <dbReference type="ARBA" id="ARBA00022692"/>
    </source>
</evidence>
<dbReference type="InterPro" id="IPR050367">
    <property type="entry name" value="APC_superfamily"/>
</dbReference>
<feature type="transmembrane region" description="Helical" evidence="10">
    <location>
        <begin position="225"/>
        <end position="248"/>
    </location>
</feature>
<dbReference type="eggNOG" id="COG0531">
    <property type="taxonomic scope" value="Bacteria"/>
</dbReference>
<evidence type="ECO:0000256" key="8">
    <source>
        <dbReference type="ARBA" id="ARBA00023136"/>
    </source>
</evidence>
<feature type="transmembrane region" description="Helical" evidence="10">
    <location>
        <begin position="468"/>
        <end position="492"/>
    </location>
</feature>
<dbReference type="RefSeq" id="WP_013771235.1">
    <property type="nucleotide sequence ID" value="NC_015514.1"/>
</dbReference>
<protein>
    <submittedName>
        <fullName evidence="11">Arginine/ornithine antiporter</fullName>
    </submittedName>
</protein>
<evidence type="ECO:0000256" key="3">
    <source>
        <dbReference type="ARBA" id="ARBA00022448"/>
    </source>
</evidence>
<feature type="transmembrane region" description="Helical" evidence="10">
    <location>
        <begin position="37"/>
        <end position="56"/>
    </location>
</feature>
<keyword evidence="6" id="KW-0029">Amino-acid transport</keyword>
<feature type="transmembrane region" description="Helical" evidence="10">
    <location>
        <begin position="417"/>
        <end position="434"/>
    </location>
</feature>
<feature type="transmembrane region" description="Helical" evidence="10">
    <location>
        <begin position="310"/>
        <end position="339"/>
    </location>
</feature>
<keyword evidence="4" id="KW-1003">Cell membrane</keyword>
<feature type="transmembrane region" description="Helical" evidence="10">
    <location>
        <begin position="385"/>
        <end position="405"/>
    </location>
</feature>
<dbReference type="Proteomes" id="UP000008460">
    <property type="component" value="Chromosome"/>
</dbReference>
<dbReference type="InterPro" id="IPR002293">
    <property type="entry name" value="AA/rel_permease1"/>
</dbReference>
<dbReference type="GO" id="GO:0005886">
    <property type="term" value="C:plasma membrane"/>
    <property type="evidence" value="ECO:0007669"/>
    <property type="project" value="UniProtKB-SubCell"/>
</dbReference>
<feature type="region of interest" description="Disordered" evidence="9">
    <location>
        <begin position="1"/>
        <end position="24"/>
    </location>
</feature>
<feature type="transmembrane region" description="Helical" evidence="10">
    <location>
        <begin position="68"/>
        <end position="93"/>
    </location>
</feature>
<dbReference type="InterPro" id="IPR004754">
    <property type="entry name" value="Amino_acid_antiprt"/>
</dbReference>
<organism evidence="11 12">
    <name type="scientific">Cellulomonas fimi (strain ATCC 484 / DSM 20113 / JCM 1341 / CCUG 24087 / LMG 16345 / NBRC 15513 / NCIMB 8980 / NCTC 7547 / NRS-133)</name>
    <dbReference type="NCBI Taxonomy" id="590998"/>
    <lineage>
        <taxon>Bacteria</taxon>
        <taxon>Bacillati</taxon>
        <taxon>Actinomycetota</taxon>
        <taxon>Actinomycetes</taxon>
        <taxon>Micrococcales</taxon>
        <taxon>Cellulomonadaceae</taxon>
        <taxon>Cellulomonas</taxon>
    </lineage>
</organism>
<keyword evidence="3" id="KW-0813">Transport</keyword>
<dbReference type="HOGENOM" id="CLU_007946_1_2_11"/>
<dbReference type="PANTHER" id="PTHR42770:SF4">
    <property type="entry name" value="ARGININE_ORNITHINE ANTIPORTER-RELATED"/>
    <property type="match status" value="1"/>
</dbReference>
<evidence type="ECO:0000313" key="11">
    <source>
        <dbReference type="EMBL" id="AEE46209.1"/>
    </source>
</evidence>
<feature type="transmembrane region" description="Helical" evidence="10">
    <location>
        <begin position="360"/>
        <end position="379"/>
    </location>
</feature>
<dbReference type="PANTHER" id="PTHR42770">
    <property type="entry name" value="AMINO ACID TRANSPORTER-RELATED"/>
    <property type="match status" value="1"/>
</dbReference>
<dbReference type="AlphaFoldDB" id="F4H0W2"/>
<feature type="transmembrane region" description="Helical" evidence="10">
    <location>
        <begin position="440"/>
        <end position="456"/>
    </location>
</feature>
<evidence type="ECO:0000256" key="10">
    <source>
        <dbReference type="SAM" id="Phobius"/>
    </source>
</evidence>
<accession>F4H0W2</accession>
<keyword evidence="5 10" id="KW-0812">Transmembrane</keyword>
<dbReference type="KEGG" id="cfi:Celf_2081"/>
<keyword evidence="12" id="KW-1185">Reference proteome</keyword>
<dbReference type="PIRSF" id="PIRSF006060">
    <property type="entry name" value="AA_transporter"/>
    <property type="match status" value="1"/>
</dbReference>
<keyword evidence="7 10" id="KW-1133">Transmembrane helix</keyword>
<proteinExistence type="inferred from homology"/>
<evidence type="ECO:0000256" key="2">
    <source>
        <dbReference type="ARBA" id="ARBA00008220"/>
    </source>
</evidence>
<dbReference type="GO" id="GO:0006865">
    <property type="term" value="P:amino acid transport"/>
    <property type="evidence" value="ECO:0007669"/>
    <property type="project" value="UniProtKB-KW"/>
</dbReference>
<evidence type="ECO:0000256" key="1">
    <source>
        <dbReference type="ARBA" id="ARBA00004651"/>
    </source>
</evidence>
<comment type="subcellular location">
    <subcellularLocation>
        <location evidence="1">Cell membrane</location>
        <topology evidence="1">Multi-pass membrane protein</topology>
    </subcellularLocation>
</comment>
<evidence type="ECO:0000256" key="4">
    <source>
        <dbReference type="ARBA" id="ARBA00022475"/>
    </source>
</evidence>
<feature type="transmembrane region" description="Helical" evidence="10">
    <location>
        <begin position="260"/>
        <end position="283"/>
    </location>
</feature>
<dbReference type="EMBL" id="CP002666">
    <property type="protein sequence ID" value="AEE46209.1"/>
    <property type="molecule type" value="Genomic_DNA"/>
</dbReference>
<dbReference type="NCBIfam" id="TIGR00905">
    <property type="entry name" value="2A0302"/>
    <property type="match status" value="1"/>
</dbReference>
<name>F4H0W2_CELFA</name>
<evidence type="ECO:0000256" key="7">
    <source>
        <dbReference type="ARBA" id="ARBA00022989"/>
    </source>
</evidence>